<protein>
    <recommendedName>
        <fullName evidence="2">PDZ domain-containing protein</fullName>
    </recommendedName>
</protein>
<dbReference type="CDD" id="cd06721">
    <property type="entry name" value="PDZ1_syntenin-like"/>
    <property type="match status" value="1"/>
</dbReference>
<dbReference type="InterPro" id="IPR051230">
    <property type="entry name" value="APP-Binding"/>
</dbReference>
<dbReference type="GO" id="GO:0005886">
    <property type="term" value="C:plasma membrane"/>
    <property type="evidence" value="ECO:0007669"/>
    <property type="project" value="TreeGrafter"/>
</dbReference>
<dbReference type="EMBL" id="OC856856">
    <property type="protein sequence ID" value="CAD7624373.1"/>
    <property type="molecule type" value="Genomic_DNA"/>
</dbReference>
<dbReference type="PANTHER" id="PTHR12345:SF3">
    <property type="entry name" value="PDZ DOMAIN-CONTAINING PROTEIN"/>
    <property type="match status" value="1"/>
</dbReference>
<dbReference type="AlphaFoldDB" id="A0A7R9KJQ8"/>
<dbReference type="Gene3D" id="2.30.42.10">
    <property type="match status" value="2"/>
</dbReference>
<dbReference type="PANTHER" id="PTHR12345">
    <property type="entry name" value="SYNTENIN RELATED"/>
    <property type="match status" value="1"/>
</dbReference>
<dbReference type="GO" id="GO:0005737">
    <property type="term" value="C:cytoplasm"/>
    <property type="evidence" value="ECO:0007669"/>
    <property type="project" value="TreeGrafter"/>
</dbReference>
<dbReference type="SUPFAM" id="SSF50156">
    <property type="entry name" value="PDZ domain-like"/>
    <property type="match status" value="2"/>
</dbReference>
<dbReference type="Pfam" id="PF00595">
    <property type="entry name" value="PDZ"/>
    <property type="match status" value="2"/>
</dbReference>
<gene>
    <name evidence="3" type="ORF">OSB1V03_LOCUS4818</name>
</gene>
<dbReference type="FunFam" id="2.30.42.10:FF:000043">
    <property type="entry name" value="Syntenin-1 isoform X1"/>
    <property type="match status" value="1"/>
</dbReference>
<dbReference type="CDD" id="cd06794">
    <property type="entry name" value="PDZ2_syntenin-like"/>
    <property type="match status" value="1"/>
</dbReference>
<dbReference type="PROSITE" id="PS50106">
    <property type="entry name" value="PDZ"/>
    <property type="match status" value="2"/>
</dbReference>
<evidence type="ECO:0000259" key="2">
    <source>
        <dbReference type="PROSITE" id="PS50106"/>
    </source>
</evidence>
<dbReference type="InterPro" id="IPR036034">
    <property type="entry name" value="PDZ_sf"/>
</dbReference>
<feature type="domain" description="PDZ" evidence="2">
    <location>
        <begin position="123"/>
        <end position="202"/>
    </location>
</feature>
<name>A0A7R9KJQ8_9ACAR</name>
<organism evidence="3">
    <name type="scientific">Medioppia subpectinata</name>
    <dbReference type="NCBI Taxonomy" id="1979941"/>
    <lineage>
        <taxon>Eukaryota</taxon>
        <taxon>Metazoa</taxon>
        <taxon>Ecdysozoa</taxon>
        <taxon>Arthropoda</taxon>
        <taxon>Chelicerata</taxon>
        <taxon>Arachnida</taxon>
        <taxon>Acari</taxon>
        <taxon>Acariformes</taxon>
        <taxon>Sarcoptiformes</taxon>
        <taxon>Oribatida</taxon>
        <taxon>Brachypylina</taxon>
        <taxon>Oppioidea</taxon>
        <taxon>Oppiidae</taxon>
        <taxon>Medioppia</taxon>
    </lineage>
</organism>
<keyword evidence="1" id="KW-0677">Repeat</keyword>
<reference evidence="3" key="1">
    <citation type="submission" date="2020-11" db="EMBL/GenBank/DDBJ databases">
        <authorList>
            <person name="Tran Van P."/>
        </authorList>
    </citation>
    <scope>NUCLEOTIDE SEQUENCE</scope>
</reference>
<proteinExistence type="predicted"/>
<dbReference type="Proteomes" id="UP000759131">
    <property type="component" value="Unassembled WGS sequence"/>
</dbReference>
<sequence>MSALYPSLEDMKVDQMMRAQQQQPFVVPSMPMVSMPSAPYPTLYPSSQPMPSDAKLGPIYPELNDWMGLSLTSQEVAVIQNQSNAVSIPQSNTVSLANASMVAPVSGTSVGLLRANVTHGIREVHVCKDKDSKVGLRVKDINKGIFVVFVQSGSPAAMVGLRFGDQILQLNGENVAGFSTDKIHDIIKKSAVNGIHLVVRDRPFERVITLHKDSVGHVGFTFKNGKINAIVKDSSAARNGLLTEHNFLEINGQNVVGVDDKSVRSLMESGGNVITLTIMPSFIFDHMMKQMATSLVKRLMDHSVPDV</sequence>
<evidence type="ECO:0000313" key="3">
    <source>
        <dbReference type="EMBL" id="CAD7624373.1"/>
    </source>
</evidence>
<evidence type="ECO:0000313" key="4">
    <source>
        <dbReference type="Proteomes" id="UP000759131"/>
    </source>
</evidence>
<evidence type="ECO:0000256" key="1">
    <source>
        <dbReference type="ARBA" id="ARBA00022737"/>
    </source>
</evidence>
<keyword evidence="4" id="KW-1185">Reference proteome</keyword>
<dbReference type="SMART" id="SM00228">
    <property type="entry name" value="PDZ"/>
    <property type="match status" value="2"/>
</dbReference>
<dbReference type="InterPro" id="IPR001478">
    <property type="entry name" value="PDZ"/>
</dbReference>
<dbReference type="OrthoDB" id="10059177at2759"/>
<feature type="domain" description="PDZ" evidence="2">
    <location>
        <begin position="207"/>
        <end position="282"/>
    </location>
</feature>
<dbReference type="EMBL" id="CAJPIZ010002281">
    <property type="protein sequence ID" value="CAG2104803.1"/>
    <property type="molecule type" value="Genomic_DNA"/>
</dbReference>
<accession>A0A7R9KJQ8</accession>